<dbReference type="Proteomes" id="UP000249620">
    <property type="component" value="Unassembled WGS sequence"/>
</dbReference>
<comment type="similarity">
    <text evidence="1 6">Belongs to the peptidase S8 family.</text>
</comment>
<dbReference type="PROSITE" id="PS51829">
    <property type="entry name" value="P_HOMO_B"/>
    <property type="match status" value="1"/>
</dbReference>
<dbReference type="Pfam" id="PF18962">
    <property type="entry name" value="Por_Secre_tail"/>
    <property type="match status" value="1"/>
</dbReference>
<feature type="signal peptide" evidence="7">
    <location>
        <begin position="1"/>
        <end position="20"/>
    </location>
</feature>
<comment type="caution">
    <text evidence="6">Lacks conserved residue(s) required for the propagation of feature annotation.</text>
</comment>
<feature type="chain" id="PRO_5016434680" evidence="7">
    <location>
        <begin position="21"/>
        <end position="994"/>
    </location>
</feature>
<dbReference type="InterPro" id="IPR026444">
    <property type="entry name" value="Secre_tail"/>
</dbReference>
<dbReference type="Pfam" id="PF00082">
    <property type="entry name" value="Peptidase_S8"/>
    <property type="match status" value="1"/>
</dbReference>
<dbReference type="GO" id="GO:0006508">
    <property type="term" value="P:proteolysis"/>
    <property type="evidence" value="ECO:0007669"/>
    <property type="project" value="UniProtKB-KW"/>
</dbReference>
<keyword evidence="3 7" id="KW-0732">Signal</keyword>
<evidence type="ECO:0000256" key="4">
    <source>
        <dbReference type="ARBA" id="ARBA00022801"/>
    </source>
</evidence>
<dbReference type="InterPro" id="IPR034058">
    <property type="entry name" value="TagA/B/C/D_pept_dom"/>
</dbReference>
<evidence type="ECO:0000256" key="2">
    <source>
        <dbReference type="ARBA" id="ARBA00022670"/>
    </source>
</evidence>
<dbReference type="SUPFAM" id="SSF49265">
    <property type="entry name" value="Fibronectin type III"/>
    <property type="match status" value="1"/>
</dbReference>
<keyword evidence="4" id="KW-0378">Hydrolase</keyword>
<dbReference type="InterPro" id="IPR008979">
    <property type="entry name" value="Galactose-bd-like_sf"/>
</dbReference>
<dbReference type="Gene3D" id="2.60.40.10">
    <property type="entry name" value="Immunoglobulins"/>
    <property type="match status" value="1"/>
</dbReference>
<reference evidence="9 10" key="1">
    <citation type="submission" date="2018-06" db="EMBL/GenBank/DDBJ databases">
        <title>Genomic Encyclopedia of Type Strains, Phase III (KMG-III): the genomes of soil and plant-associated and newly described type strains.</title>
        <authorList>
            <person name="Whitman W."/>
        </authorList>
    </citation>
    <scope>NUCLEOTIDE SEQUENCE [LARGE SCALE GENOMIC DNA]</scope>
    <source>
        <strain evidence="9 10">CGMCC 1.12398</strain>
    </source>
</reference>
<dbReference type="SUPFAM" id="SSF52743">
    <property type="entry name" value="Subtilisin-like"/>
    <property type="match status" value="1"/>
</dbReference>
<dbReference type="Gene3D" id="2.60.120.260">
    <property type="entry name" value="Galactose-binding domain-like"/>
    <property type="match status" value="1"/>
</dbReference>
<dbReference type="PROSITE" id="PS51892">
    <property type="entry name" value="SUBTILASE"/>
    <property type="match status" value="1"/>
</dbReference>
<dbReference type="InterPro" id="IPR023828">
    <property type="entry name" value="Peptidase_S8_Ser-AS"/>
</dbReference>
<accession>A0A327YRP3</accession>
<organism evidence="9 10">
    <name type="scientific">Flavobacterium aquaticum</name>
    <dbReference type="NCBI Taxonomy" id="1236486"/>
    <lineage>
        <taxon>Bacteria</taxon>
        <taxon>Pseudomonadati</taxon>
        <taxon>Bacteroidota</taxon>
        <taxon>Flavobacteriia</taxon>
        <taxon>Flavobacteriales</taxon>
        <taxon>Flavobacteriaceae</taxon>
        <taxon>Flavobacterium</taxon>
    </lineage>
</organism>
<dbReference type="PANTHER" id="PTHR43399:SF4">
    <property type="entry name" value="CELL WALL-ASSOCIATED PROTEASE"/>
    <property type="match status" value="1"/>
</dbReference>
<keyword evidence="2" id="KW-0645">Protease</keyword>
<dbReference type="InterPro" id="IPR036116">
    <property type="entry name" value="FN3_sf"/>
</dbReference>
<dbReference type="PANTHER" id="PTHR43399">
    <property type="entry name" value="SUBTILISIN-RELATED"/>
    <property type="match status" value="1"/>
</dbReference>
<evidence type="ECO:0000256" key="7">
    <source>
        <dbReference type="SAM" id="SignalP"/>
    </source>
</evidence>
<evidence type="ECO:0000256" key="3">
    <source>
        <dbReference type="ARBA" id="ARBA00022729"/>
    </source>
</evidence>
<dbReference type="SUPFAM" id="SSF49785">
    <property type="entry name" value="Galactose-binding domain-like"/>
    <property type="match status" value="2"/>
</dbReference>
<dbReference type="RefSeq" id="WP_111566451.1">
    <property type="nucleotide sequence ID" value="NZ_QLMI01000003.1"/>
</dbReference>
<evidence type="ECO:0000256" key="6">
    <source>
        <dbReference type="PROSITE-ProRule" id="PRU01240"/>
    </source>
</evidence>
<protein>
    <submittedName>
        <fullName evidence="9">Putative secreted protein (Por secretion system target)</fullName>
    </submittedName>
</protein>
<proteinExistence type="inferred from homology"/>
<evidence type="ECO:0000313" key="10">
    <source>
        <dbReference type="Proteomes" id="UP000249620"/>
    </source>
</evidence>
<dbReference type="CDD" id="cd04842">
    <property type="entry name" value="Peptidases_S8_Kp43_protease"/>
    <property type="match status" value="1"/>
</dbReference>
<dbReference type="Gene3D" id="2.60.120.380">
    <property type="match status" value="1"/>
</dbReference>
<dbReference type="Gene3D" id="3.40.50.200">
    <property type="entry name" value="Peptidase S8/S53 domain"/>
    <property type="match status" value="1"/>
</dbReference>
<comment type="caution">
    <text evidence="9">The sequence shown here is derived from an EMBL/GenBank/DDBJ whole genome shotgun (WGS) entry which is preliminary data.</text>
</comment>
<feature type="domain" description="P/Homo B" evidence="8">
    <location>
        <begin position="749"/>
        <end position="907"/>
    </location>
</feature>
<dbReference type="NCBIfam" id="TIGR04183">
    <property type="entry name" value="Por_Secre_tail"/>
    <property type="match status" value="1"/>
</dbReference>
<evidence type="ECO:0000313" key="9">
    <source>
        <dbReference type="EMBL" id="RAK23610.1"/>
    </source>
</evidence>
<dbReference type="InterPro" id="IPR051048">
    <property type="entry name" value="Peptidase_S8/S53_subtilisin"/>
</dbReference>
<evidence type="ECO:0000259" key="8">
    <source>
        <dbReference type="PROSITE" id="PS51829"/>
    </source>
</evidence>
<dbReference type="GO" id="GO:0004252">
    <property type="term" value="F:serine-type endopeptidase activity"/>
    <property type="evidence" value="ECO:0007669"/>
    <property type="project" value="InterPro"/>
</dbReference>
<dbReference type="InterPro" id="IPR000209">
    <property type="entry name" value="Peptidase_S8/S53_dom"/>
</dbReference>
<dbReference type="AlphaFoldDB" id="A0A327YRP3"/>
<gene>
    <name evidence="9" type="ORF">B0I03_10375</name>
</gene>
<dbReference type="InterPro" id="IPR036852">
    <property type="entry name" value="Peptidase_S8/S53_dom_sf"/>
</dbReference>
<dbReference type="EMBL" id="QLMI01000003">
    <property type="protein sequence ID" value="RAK23610.1"/>
    <property type="molecule type" value="Genomic_DNA"/>
</dbReference>
<keyword evidence="5" id="KW-0720">Serine protease</keyword>
<dbReference type="InterPro" id="IPR002884">
    <property type="entry name" value="P_dom"/>
</dbReference>
<keyword evidence="10" id="KW-1185">Reference proteome</keyword>
<sequence length="994" mass="105365">MKIRRLLFIFSLTFSGFVFSQTKEDVAKITKNYDLEKIKQKIDFYKQKEDAERTKAIAEANKKGWPIIIKDEKGSVQELMALTPDGYPIYYATTNVAAARSTRANFLHTGGGMGLTLNGQGMVARVWDGDVVRRTHSGFSGRVTTVDDTRSVFTSNDSQHATHVTGTMIALPWNSTSSGVKGMAPQATARTFNWTNDESEALSEILLGMLISNHSYGVRVGSGSTLLPAWYIGAYSDAARSWDEITYLAPYYLPVMSAGNDGTNNNNTNPIASGFDKLTGNKTSKNALIVANAQDATIAADGSLTSVIINSGSSQGPTDDRRIKPDIAGNGTGVLSTVATSNTATDSYDGTSMSSPNVSGTLLLVQQHHKNLTNGFMKAATLRGLACHTADDAGNTGPDARFGWGLLNAKKAVETLTGNGLTSWVSEDNLSQGQTATMTVKSSGGVNNPLIVSITWTDLPGTANDGTWGDNSTTRALVNDLDVRVTKDGTTTFYPWRLQATPSSPALRNGDNNVDNIEVIKIDTPTAGDYVITITHKGTLVSGSQDYSLIVTGITSNFAITSKSDDLTVCSNSNAVYTFDYKQSGSFTTTFSAVGLPSGASASFSPATLSANGTVTMTVSGLSTVQPGIFHTIGISGSNGIETETRYKKLKVYSINFQNPVLNSPANALNSVGSSANFNWNSNINDESYNLQVSTQPNFSTLFANVNTTNASYLLTGLASETTYYWRVIPSNRCATMDASIATVNNFRTGIITCNNIFTATDFSNATIDVVANSSASVPIVVTGGMTIADLNVTLDITHTWIGDMIITLSGPASIGRPEIVLFNQPCVGADASYPDIQAVLDDSGQDVTCSPSSPVVGGTVKPFQSLSALNGLSADGTWTLNVLDVGNQDGGTINSVSLNFCNVVPSTLSSNENVLGSLKVYPNPAKGIVNIDLGAVTGDTTFELFDVQGRKVVTKVSSNTIETLNVENLSDGIYMLSIQNGSAKTTKKVVINK</sequence>
<dbReference type="PROSITE" id="PS00138">
    <property type="entry name" value="SUBTILASE_SER"/>
    <property type="match status" value="1"/>
</dbReference>
<dbReference type="InterPro" id="IPR013783">
    <property type="entry name" value="Ig-like_fold"/>
</dbReference>
<evidence type="ECO:0000256" key="5">
    <source>
        <dbReference type="ARBA" id="ARBA00022825"/>
    </source>
</evidence>
<dbReference type="OrthoDB" id="9792152at2"/>
<name>A0A327YRP3_9FLAO</name>
<evidence type="ECO:0000256" key="1">
    <source>
        <dbReference type="ARBA" id="ARBA00011073"/>
    </source>
</evidence>